<dbReference type="EMBL" id="BSXU01002392">
    <property type="protein sequence ID" value="GMG37097.1"/>
    <property type="molecule type" value="Genomic_DNA"/>
</dbReference>
<proteinExistence type="predicted"/>
<protein>
    <submittedName>
        <fullName evidence="2">Unnamed protein product</fullName>
    </submittedName>
</protein>
<feature type="region of interest" description="Disordered" evidence="1">
    <location>
        <begin position="1"/>
        <end position="56"/>
    </location>
</feature>
<dbReference type="AlphaFoldDB" id="A0A9W6YY47"/>
<evidence type="ECO:0000256" key="1">
    <source>
        <dbReference type="SAM" id="MobiDB-lite"/>
    </source>
</evidence>
<name>A0A9W6YY47_AMBMO</name>
<accession>A0A9W6YY47</accession>
<dbReference type="SUPFAM" id="SSF52047">
    <property type="entry name" value="RNI-like"/>
    <property type="match status" value="1"/>
</dbReference>
<comment type="caution">
    <text evidence="2">The sequence shown here is derived from an EMBL/GenBank/DDBJ whole genome shotgun (WGS) entry which is preliminary data.</text>
</comment>
<organism evidence="2 3">
    <name type="scientific">Ambrosiozyma monospora</name>
    <name type="common">Yeast</name>
    <name type="synonym">Endomycopsis monosporus</name>
    <dbReference type="NCBI Taxonomy" id="43982"/>
    <lineage>
        <taxon>Eukaryota</taxon>
        <taxon>Fungi</taxon>
        <taxon>Dikarya</taxon>
        <taxon>Ascomycota</taxon>
        <taxon>Saccharomycotina</taxon>
        <taxon>Pichiomycetes</taxon>
        <taxon>Pichiales</taxon>
        <taxon>Pichiaceae</taxon>
        <taxon>Ambrosiozyma</taxon>
    </lineage>
</organism>
<gene>
    <name evidence="2" type="ORF">Amon01_000475500</name>
</gene>
<dbReference type="Proteomes" id="UP001165063">
    <property type="component" value="Unassembled WGS sequence"/>
</dbReference>
<keyword evidence="3" id="KW-1185">Reference proteome</keyword>
<evidence type="ECO:0000313" key="3">
    <source>
        <dbReference type="Proteomes" id="UP001165063"/>
    </source>
</evidence>
<evidence type="ECO:0000313" key="2">
    <source>
        <dbReference type="EMBL" id="GMG37097.1"/>
    </source>
</evidence>
<feature type="compositionally biased region" description="Polar residues" evidence="1">
    <location>
        <begin position="1"/>
        <end position="10"/>
    </location>
</feature>
<feature type="compositionally biased region" description="Polar residues" evidence="1">
    <location>
        <begin position="40"/>
        <end position="56"/>
    </location>
</feature>
<sequence>MFASSDTLPRQGSSQQQEQQQQNSELIKEQDEHPIPPATTELTNTSTDTQTLQQNPNMDDLTNFAIVFQDMIYEIQWRIIKIWYTNSLLKQNKASVQAFLAKLVYTNNMNSNTCEAEIIMFQFFLNNCTLTHDRIKFSEHDEQIQLYSKLGQRLLLFIDEHKIRIPKIKLDCMADLGFSVISMVKAVDRLIVTGEVLVKMLELGNVNYLRHVDELILDSTDQMQFFIDHPYVFHYLKIIRIEGKISFIRRYIELFHAFSENTISKGSIPVVMVNIHLDDTATVSSWEELPRNLNIKLQFNIVQKRRLAKDNDQRMLTILNKIGSANLHSLRFEIGMPSFPMKDFNKFFQLRHLTMKGRWTINGELKFLQLESLTLSFVRVQYFGDVGCRVLVCDRCHIGCKQLPSNVRNLRLNACHISNFTMPEYVEVVDITIGKKFMFPEIDQLTRLRELKLHSRLVQNRHIELPNTITVLDMEVKDACDFNLPDQLITLKERYRFRASYPNTLGSMRLRLHGGNATVNISSSLKVLHLDTTEHASLVVYLKNSQFLNELNISGISPYVFVRVFTDTVTFRTTTTDFNPNGIHNVSTSDACLPYYPYGAVPGFARQGFVPQRLV</sequence>
<feature type="compositionally biased region" description="Low complexity" evidence="1">
    <location>
        <begin position="11"/>
        <end position="24"/>
    </location>
</feature>
<reference evidence="2" key="1">
    <citation type="submission" date="2023-04" db="EMBL/GenBank/DDBJ databases">
        <title>Ambrosiozyma monospora NBRC 1965.</title>
        <authorList>
            <person name="Ichikawa N."/>
            <person name="Sato H."/>
            <person name="Tonouchi N."/>
        </authorList>
    </citation>
    <scope>NUCLEOTIDE SEQUENCE</scope>
    <source>
        <strain evidence="2">NBRC 1965</strain>
    </source>
</reference>